<dbReference type="GO" id="GO:0005634">
    <property type="term" value="C:nucleus"/>
    <property type="evidence" value="ECO:0007669"/>
    <property type="project" value="UniProtKB-SubCell"/>
</dbReference>
<dbReference type="Gene3D" id="3.30.1330.80">
    <property type="entry name" value="Hypothetical protein, similar to alpha- acetolactate decarboxylase, domain 2"/>
    <property type="match status" value="1"/>
</dbReference>
<evidence type="ECO:0000256" key="4">
    <source>
        <dbReference type="ARBA" id="ARBA00022701"/>
    </source>
</evidence>
<keyword evidence="5" id="KW-0805">Transcription regulation</keyword>
<dbReference type="Pfam" id="PF03999">
    <property type="entry name" value="MAP65_ASE1"/>
    <property type="match status" value="1"/>
</dbReference>
<dbReference type="PANTHER" id="PTHR19321">
    <property type="entry name" value="PROTEIN REGULATOR OF CYTOKINESIS 1 PRC1-RELATED"/>
    <property type="match status" value="1"/>
</dbReference>
<dbReference type="Pfam" id="PF03479">
    <property type="entry name" value="PCC"/>
    <property type="match status" value="1"/>
</dbReference>
<feature type="region of interest" description="Disordered" evidence="12">
    <location>
        <begin position="894"/>
        <end position="946"/>
    </location>
</feature>
<dbReference type="PANTHER" id="PTHR19321:SF24">
    <property type="entry name" value="65-KDA MICROTUBULE-ASSOCIATED PROTEIN 9"/>
    <property type="match status" value="1"/>
</dbReference>
<evidence type="ECO:0000256" key="9">
    <source>
        <dbReference type="ARBA" id="ARBA00023212"/>
    </source>
</evidence>
<dbReference type="GO" id="GO:0000226">
    <property type="term" value="P:microtubule cytoskeleton organization"/>
    <property type="evidence" value="ECO:0007669"/>
    <property type="project" value="InterPro"/>
</dbReference>
<feature type="compositionally biased region" description="Low complexity" evidence="12">
    <location>
        <begin position="603"/>
        <end position="615"/>
    </location>
</feature>
<keyword evidence="6 11" id="KW-0175">Coiled coil</keyword>
<feature type="compositionally biased region" description="Low complexity" evidence="12">
    <location>
        <begin position="643"/>
        <end position="657"/>
    </location>
</feature>
<dbReference type="GO" id="GO:0008017">
    <property type="term" value="F:microtubule binding"/>
    <property type="evidence" value="ECO:0007669"/>
    <property type="project" value="InterPro"/>
</dbReference>
<feature type="coiled-coil region" evidence="11">
    <location>
        <begin position="159"/>
        <end position="193"/>
    </location>
</feature>
<dbReference type="InterPro" id="IPR005175">
    <property type="entry name" value="PPC_dom"/>
</dbReference>
<keyword evidence="9" id="KW-0963">Cytoplasm</keyword>
<keyword evidence="13" id="KW-0812">Transmembrane</keyword>
<reference evidence="15" key="1">
    <citation type="submission" date="2021-01" db="EMBL/GenBank/DDBJ databases">
        <authorList>
            <person name="Bezrukov I."/>
        </authorList>
    </citation>
    <scope>NUCLEOTIDE SEQUENCE</scope>
</reference>
<dbReference type="GO" id="GO:0003677">
    <property type="term" value="F:DNA binding"/>
    <property type="evidence" value="ECO:0007669"/>
    <property type="project" value="UniProtKB-KW"/>
</dbReference>
<proteinExistence type="inferred from homology"/>
<feature type="compositionally biased region" description="Polar residues" evidence="12">
    <location>
        <begin position="894"/>
        <end position="907"/>
    </location>
</feature>
<keyword evidence="13" id="KW-0472">Membrane</keyword>
<feature type="transmembrane region" description="Helical" evidence="13">
    <location>
        <begin position="798"/>
        <end position="823"/>
    </location>
</feature>
<name>A0A8S2B553_ARAAE</name>
<feature type="coiled-coil region" evidence="11">
    <location>
        <begin position="95"/>
        <end position="122"/>
    </location>
</feature>
<keyword evidence="10" id="KW-0539">Nucleus</keyword>
<feature type="compositionally biased region" description="Acidic residues" evidence="12">
    <location>
        <begin position="925"/>
        <end position="936"/>
    </location>
</feature>
<feature type="coiled-coil region" evidence="11">
    <location>
        <begin position="36"/>
        <end position="70"/>
    </location>
</feature>
<dbReference type="InterPro" id="IPR007145">
    <property type="entry name" value="MAP65_Ase1_PRC1"/>
</dbReference>
<accession>A0A8S2B553</accession>
<keyword evidence="9" id="KW-0206">Cytoskeleton</keyword>
<dbReference type="Proteomes" id="UP000682877">
    <property type="component" value="Chromosome 8"/>
</dbReference>
<dbReference type="AlphaFoldDB" id="A0A8S2B553"/>
<evidence type="ECO:0000256" key="1">
    <source>
        <dbReference type="ARBA" id="ARBA00004123"/>
    </source>
</evidence>
<dbReference type="GO" id="GO:0005874">
    <property type="term" value="C:microtubule"/>
    <property type="evidence" value="ECO:0007669"/>
    <property type="project" value="UniProtKB-KW"/>
</dbReference>
<keyword evidence="8" id="KW-0804">Transcription</keyword>
<evidence type="ECO:0000256" key="2">
    <source>
        <dbReference type="ARBA" id="ARBA00004245"/>
    </source>
</evidence>
<gene>
    <name evidence="15" type="ORF">AARE701A_LOCUS22157</name>
</gene>
<evidence type="ECO:0000259" key="14">
    <source>
        <dbReference type="PROSITE" id="PS51742"/>
    </source>
</evidence>
<comment type="subcellular location">
    <subcellularLocation>
        <location evidence="2">Cytoplasm</location>
        <location evidence="2">Cytoskeleton</location>
    </subcellularLocation>
    <subcellularLocation>
        <location evidence="1">Nucleus</location>
    </subcellularLocation>
</comment>
<keyword evidence="13" id="KW-1133">Transmembrane helix</keyword>
<keyword evidence="16" id="KW-1185">Reference proteome</keyword>
<evidence type="ECO:0000256" key="6">
    <source>
        <dbReference type="ARBA" id="ARBA00023054"/>
    </source>
</evidence>
<keyword evidence="4" id="KW-0493">Microtubule</keyword>
<sequence>MSNSQIESTCASLLQELEIIWNEIGETETEREKILIEIEEECREVYNRKVEKCEEEKIRIKQEIADSEARVIDICSVMDEPPILGRQHQSDQQNGRSLKDELVKILQKLEEMEKRKSERKKQFIQVIEDIRCVRDEINGESDESTCSFDFSVDESDLSLKKLEELHRELYTLQEQKRNRVKQIQDHLKTLESLCSVLGLNFRETVTTIHPSLVESEGSRSISNETLDKLASSIKQWHEIKIQRMQELQDLVTTMLEFWNLMDTPAEEQQKFMDVSCNIAATVSEITKPNSLSIDLLEEVKAELCRLEELKWSKMKELVLKKRSELEEICRRTHIVLEEEEDIAVENVIKAIESGDVNPENILEQIEYRAGKVKEEALSRKEILEKSEKWLNACVEENWLEEYNQDENRYNAGKGSHLILKRAEKARALVNKLPAMVEALASKITIWESEKESEFLFDGNRLLSMLEEYTELREEKEQERRRKRDLKKLQGQVISEQDKGSVTKPQSAKKGLKVSTNKRFVSSPHTPGTDSPQVFCNFGKFVGNKKMEEKGGISPSGVVTVKEDEALVPRTEFQQNPSFLQFVSPTTVVTPLPLPPAPSPAPVPATVTPDSAAASTGSDPTKKKRGRPRKYAPDGSLNPRFSRPTLSPTPISSSIPLSGDYQWKRGKAQQQHQPLEFVKKSHKFEYGSPAPTTPPPGLSCYVGANFTTHQFTVNAGEDVTMKVMPYSQQGSRAICILSATGSISNVTLGQPTNAGGTLTYEGRFEILSLSGSFMPTENGGTKGRTGGMSISLAGPNGKIFGGGLAGMLIAAGPVQVVMGSFIVMHQAEQNQKKKPRVIEPFAPPQPQPPSQLQQQPPTFTITTVNSSSPAVTTVEEPKQQPYGGGIVRPMAQVPSSFNNDNSTMNNFTPPYHGYGNMNTGTNKEEHEDDDGGEDDDSGDTRSQSLSG</sequence>
<dbReference type="Gene3D" id="1.20.58.1520">
    <property type="match status" value="1"/>
</dbReference>
<feature type="domain" description="PPC" evidence="14">
    <location>
        <begin position="702"/>
        <end position="844"/>
    </location>
</feature>
<organism evidence="15 16">
    <name type="scientific">Arabidopsis arenosa</name>
    <name type="common">Sand rock-cress</name>
    <name type="synonym">Cardaminopsis arenosa</name>
    <dbReference type="NCBI Taxonomy" id="38785"/>
    <lineage>
        <taxon>Eukaryota</taxon>
        <taxon>Viridiplantae</taxon>
        <taxon>Streptophyta</taxon>
        <taxon>Embryophyta</taxon>
        <taxon>Tracheophyta</taxon>
        <taxon>Spermatophyta</taxon>
        <taxon>Magnoliopsida</taxon>
        <taxon>eudicotyledons</taxon>
        <taxon>Gunneridae</taxon>
        <taxon>Pentapetalae</taxon>
        <taxon>rosids</taxon>
        <taxon>malvids</taxon>
        <taxon>Brassicales</taxon>
        <taxon>Brassicaceae</taxon>
        <taxon>Camelineae</taxon>
        <taxon>Arabidopsis</taxon>
    </lineage>
</organism>
<evidence type="ECO:0000313" key="16">
    <source>
        <dbReference type="Proteomes" id="UP000682877"/>
    </source>
</evidence>
<dbReference type="PROSITE" id="PS51742">
    <property type="entry name" value="PPC"/>
    <property type="match status" value="1"/>
</dbReference>
<feature type="region of interest" description="Disordered" evidence="12">
    <location>
        <begin position="592"/>
        <end position="657"/>
    </location>
</feature>
<evidence type="ECO:0000256" key="7">
    <source>
        <dbReference type="ARBA" id="ARBA00023125"/>
    </source>
</evidence>
<evidence type="ECO:0000256" key="12">
    <source>
        <dbReference type="SAM" id="MobiDB-lite"/>
    </source>
</evidence>
<evidence type="ECO:0000256" key="10">
    <source>
        <dbReference type="ARBA" id="ARBA00023242"/>
    </source>
</evidence>
<dbReference type="EMBL" id="LR999458">
    <property type="protein sequence ID" value="CAE6254528.1"/>
    <property type="molecule type" value="Genomic_DNA"/>
</dbReference>
<dbReference type="GO" id="GO:0005819">
    <property type="term" value="C:spindle"/>
    <property type="evidence" value="ECO:0007669"/>
    <property type="project" value="TreeGrafter"/>
</dbReference>
<evidence type="ECO:0000256" key="8">
    <source>
        <dbReference type="ARBA" id="ARBA00023163"/>
    </source>
</evidence>
<dbReference type="CDD" id="cd11378">
    <property type="entry name" value="DUF296"/>
    <property type="match status" value="1"/>
</dbReference>
<evidence type="ECO:0000313" key="15">
    <source>
        <dbReference type="EMBL" id="CAE6254528.1"/>
    </source>
</evidence>
<dbReference type="GO" id="GO:0005737">
    <property type="term" value="C:cytoplasm"/>
    <property type="evidence" value="ECO:0007669"/>
    <property type="project" value="TreeGrafter"/>
</dbReference>
<evidence type="ECO:0000256" key="3">
    <source>
        <dbReference type="ARBA" id="ARBA00006187"/>
    </source>
</evidence>
<keyword evidence="7" id="KW-0238">DNA-binding</keyword>
<comment type="similarity">
    <text evidence="3">Belongs to the MAP65/ASE1 family.</text>
</comment>
<evidence type="ECO:0000256" key="13">
    <source>
        <dbReference type="SAM" id="Phobius"/>
    </source>
</evidence>
<evidence type="ECO:0000256" key="5">
    <source>
        <dbReference type="ARBA" id="ARBA00023015"/>
    </source>
</evidence>
<protein>
    <recommendedName>
        <fullName evidence="14">PPC domain-containing protein</fullName>
    </recommendedName>
</protein>
<dbReference type="SUPFAM" id="SSF117856">
    <property type="entry name" value="AF0104/ALDC/Ptd012-like"/>
    <property type="match status" value="1"/>
</dbReference>
<evidence type="ECO:0000256" key="11">
    <source>
        <dbReference type="SAM" id="Coils"/>
    </source>
</evidence>
<feature type="compositionally biased region" description="Polar residues" evidence="12">
    <location>
        <begin position="513"/>
        <end position="530"/>
    </location>
</feature>
<feature type="region of interest" description="Disordered" evidence="12">
    <location>
        <begin position="472"/>
        <end position="530"/>
    </location>
</feature>
<feature type="compositionally biased region" description="Pro residues" evidence="12">
    <location>
        <begin position="592"/>
        <end position="602"/>
    </location>
</feature>